<dbReference type="Proteomes" id="UP000219042">
    <property type="component" value="Unassembled WGS sequence"/>
</dbReference>
<accession>A0A240E9V5</accession>
<protein>
    <submittedName>
        <fullName evidence="1">Uncharacterized protein</fullName>
    </submittedName>
</protein>
<proteinExistence type="predicted"/>
<sequence length="275" mass="32278">MVQIKMFYTQQLEVIPYLLKGRKWSEKVQKKLYHEYLNLEATLLRAKVLRSLAEPKLTYVVQSHIYSQSSDLAYMFIPFVFANINRKTIYTTPATEAVLNILNKYYQTDINLKLSIDTALNALNMYLDLSDPRVDGEEFFYINLVKALCRNDISTIFLITGDQIDQEKLKSLSEFLKVDIFVVSTQDQQKIIDSQLINMRKLLFKNKDEEYIKLCALFSNKNAKLLTQVETLNSIQAKSFIEDMFYAEHIYEKLSVYAEYIQTQIQYNKSRQKIS</sequence>
<evidence type="ECO:0000313" key="2">
    <source>
        <dbReference type="Proteomes" id="UP000219042"/>
    </source>
</evidence>
<reference evidence="2" key="1">
    <citation type="submission" date="2016-09" db="EMBL/GenBank/DDBJ databases">
        <authorList>
            <person name="Varghese N."/>
            <person name="Submissions S."/>
        </authorList>
    </citation>
    <scope>NUCLEOTIDE SEQUENCE [LARGE SCALE GENOMIC DNA]</scope>
    <source>
        <strain evidence="2">ANC 4466</strain>
    </source>
</reference>
<name>A0A240E9V5_9GAMM</name>
<dbReference type="EMBL" id="OANT01000005">
    <property type="protein sequence ID" value="SNX45507.1"/>
    <property type="molecule type" value="Genomic_DNA"/>
</dbReference>
<keyword evidence="2" id="KW-1185">Reference proteome</keyword>
<gene>
    <name evidence="1" type="ORF">SAMN05421731_10561</name>
</gene>
<dbReference type="AlphaFoldDB" id="A0A240E9V5"/>
<evidence type="ECO:0000313" key="1">
    <source>
        <dbReference type="EMBL" id="SNX45507.1"/>
    </source>
</evidence>
<organism evidence="1 2">
    <name type="scientific">Acinetobacter puyangensis</name>
    <dbReference type="NCBI Taxonomy" id="1096779"/>
    <lineage>
        <taxon>Bacteria</taxon>
        <taxon>Pseudomonadati</taxon>
        <taxon>Pseudomonadota</taxon>
        <taxon>Gammaproteobacteria</taxon>
        <taxon>Moraxellales</taxon>
        <taxon>Moraxellaceae</taxon>
        <taxon>Acinetobacter</taxon>
    </lineage>
</organism>